<comment type="caution">
    <text evidence="1">The sequence shown here is derived from an EMBL/GenBank/DDBJ whole genome shotgun (WGS) entry which is preliminary data.</text>
</comment>
<reference evidence="1" key="1">
    <citation type="journal article" date="2014" name="Front. Microbiol.">
        <title>High frequency of phylogenetically diverse reductive dehalogenase-homologous genes in deep subseafloor sedimentary metagenomes.</title>
        <authorList>
            <person name="Kawai M."/>
            <person name="Futagami T."/>
            <person name="Toyoda A."/>
            <person name="Takaki Y."/>
            <person name="Nishi S."/>
            <person name="Hori S."/>
            <person name="Arai W."/>
            <person name="Tsubouchi T."/>
            <person name="Morono Y."/>
            <person name="Uchiyama I."/>
            <person name="Ito T."/>
            <person name="Fujiyama A."/>
            <person name="Inagaki F."/>
            <person name="Takami H."/>
        </authorList>
    </citation>
    <scope>NUCLEOTIDE SEQUENCE</scope>
    <source>
        <strain evidence="1">Expedition CK06-06</strain>
    </source>
</reference>
<dbReference type="AlphaFoldDB" id="X1RTV4"/>
<protein>
    <submittedName>
        <fullName evidence="1">Uncharacterized protein</fullName>
    </submittedName>
</protein>
<name>X1RTV4_9ZZZZ</name>
<sequence length="91" mass="10655">MTFAIILILTLIGCEAIPNGLPDWARAEDEVYSYWIAIINRQYELAKCYCITDGVWYNKTDEWEEYINTNSEGEASILIYRPSFYEQAEEI</sequence>
<proteinExistence type="predicted"/>
<dbReference type="EMBL" id="BARV01034546">
    <property type="protein sequence ID" value="GAI58929.1"/>
    <property type="molecule type" value="Genomic_DNA"/>
</dbReference>
<gene>
    <name evidence="1" type="ORF">S06H3_54076</name>
</gene>
<feature type="non-terminal residue" evidence="1">
    <location>
        <position position="91"/>
    </location>
</feature>
<organism evidence="1">
    <name type="scientific">marine sediment metagenome</name>
    <dbReference type="NCBI Taxonomy" id="412755"/>
    <lineage>
        <taxon>unclassified sequences</taxon>
        <taxon>metagenomes</taxon>
        <taxon>ecological metagenomes</taxon>
    </lineage>
</organism>
<evidence type="ECO:0000313" key="1">
    <source>
        <dbReference type="EMBL" id="GAI58929.1"/>
    </source>
</evidence>
<accession>X1RTV4</accession>